<comment type="caution">
    <text evidence="1">The sequence shown here is derived from an EMBL/GenBank/DDBJ whole genome shotgun (WGS) entry which is preliminary data.</text>
</comment>
<protein>
    <submittedName>
        <fullName evidence="1">Uncharacterized protein</fullName>
    </submittedName>
</protein>
<name>A0AAV4V3D0_9ARAC</name>
<dbReference type="EMBL" id="BPLQ01012312">
    <property type="protein sequence ID" value="GIY64338.1"/>
    <property type="molecule type" value="Genomic_DNA"/>
</dbReference>
<gene>
    <name evidence="1" type="ORF">CDAR_52231</name>
</gene>
<reference evidence="1 2" key="1">
    <citation type="submission" date="2021-06" db="EMBL/GenBank/DDBJ databases">
        <title>Caerostris darwini draft genome.</title>
        <authorList>
            <person name="Kono N."/>
            <person name="Arakawa K."/>
        </authorList>
    </citation>
    <scope>NUCLEOTIDE SEQUENCE [LARGE SCALE GENOMIC DNA]</scope>
</reference>
<dbReference type="Proteomes" id="UP001054837">
    <property type="component" value="Unassembled WGS sequence"/>
</dbReference>
<proteinExistence type="predicted"/>
<dbReference type="AlphaFoldDB" id="A0AAV4V3D0"/>
<evidence type="ECO:0000313" key="2">
    <source>
        <dbReference type="Proteomes" id="UP001054837"/>
    </source>
</evidence>
<keyword evidence="2" id="KW-1185">Reference proteome</keyword>
<sequence length="95" mass="10568">MVGTVDFSGECLEPRWWNGEGNQLRVWVPGFERREGDGVIKVRSVHSVHESSDLISKSSIPFLPLGRQRPLISGIAVRRSANHTTTGDAIARWSL</sequence>
<accession>A0AAV4V3D0</accession>
<organism evidence="1 2">
    <name type="scientific">Caerostris darwini</name>
    <dbReference type="NCBI Taxonomy" id="1538125"/>
    <lineage>
        <taxon>Eukaryota</taxon>
        <taxon>Metazoa</taxon>
        <taxon>Ecdysozoa</taxon>
        <taxon>Arthropoda</taxon>
        <taxon>Chelicerata</taxon>
        <taxon>Arachnida</taxon>
        <taxon>Araneae</taxon>
        <taxon>Araneomorphae</taxon>
        <taxon>Entelegynae</taxon>
        <taxon>Araneoidea</taxon>
        <taxon>Araneidae</taxon>
        <taxon>Caerostris</taxon>
    </lineage>
</organism>
<evidence type="ECO:0000313" key="1">
    <source>
        <dbReference type="EMBL" id="GIY64338.1"/>
    </source>
</evidence>